<dbReference type="EMBL" id="AK359875">
    <property type="protein sequence ID" value="BAJ91084.1"/>
    <property type="molecule type" value="mRNA"/>
</dbReference>
<sequence length="62" mass="7222">MFDYLNYQDDLKHPEEVEDRSGAGNKKLRLSLMLCVINKHFCFSSNLCRTMLMCDYALVGPF</sequence>
<protein>
    <submittedName>
        <fullName evidence="1">Predicted protein</fullName>
    </submittedName>
</protein>
<name>F2D7L3_HORVV</name>
<dbReference type="AlphaFoldDB" id="F2D7L3"/>
<organism evidence="1">
    <name type="scientific">Hordeum vulgare subsp. vulgare</name>
    <name type="common">Domesticated barley</name>
    <dbReference type="NCBI Taxonomy" id="112509"/>
    <lineage>
        <taxon>Eukaryota</taxon>
        <taxon>Viridiplantae</taxon>
        <taxon>Streptophyta</taxon>
        <taxon>Embryophyta</taxon>
        <taxon>Tracheophyta</taxon>
        <taxon>Spermatophyta</taxon>
        <taxon>Magnoliopsida</taxon>
        <taxon>Liliopsida</taxon>
        <taxon>Poales</taxon>
        <taxon>Poaceae</taxon>
        <taxon>BOP clade</taxon>
        <taxon>Pooideae</taxon>
        <taxon>Triticodae</taxon>
        <taxon>Triticeae</taxon>
        <taxon>Hordeinae</taxon>
        <taxon>Hordeum</taxon>
    </lineage>
</organism>
<proteinExistence type="evidence at transcript level"/>
<dbReference type="ExpressionAtlas" id="F2D7L3">
    <property type="expression patterns" value="baseline and differential"/>
</dbReference>
<accession>F2D7L3</accession>
<reference evidence="1" key="1">
    <citation type="journal article" date="2011" name="Plant Physiol.">
        <title>Comprehensive sequence analysis of 24,783 barley full-length cDNAs derived from 12 clone libraries.</title>
        <authorList>
            <person name="Matsumoto T."/>
            <person name="Tanaka T."/>
            <person name="Sakai H."/>
            <person name="Amano N."/>
            <person name="Kanamori H."/>
            <person name="Kurita K."/>
            <person name="Kikuta A."/>
            <person name="Kamiya K."/>
            <person name="Yamamoto M."/>
            <person name="Ikawa H."/>
            <person name="Fujii N."/>
            <person name="Hori K."/>
            <person name="Itoh T."/>
            <person name="Sato K."/>
        </authorList>
    </citation>
    <scope>NUCLEOTIDE SEQUENCE</scope>
    <source>
        <tissue evidence="1">Shoot</tissue>
    </source>
</reference>
<evidence type="ECO:0000313" key="1">
    <source>
        <dbReference type="EMBL" id="BAJ91084.1"/>
    </source>
</evidence>